<gene>
    <name evidence="1" type="ORF">AK812_SmicGene8265</name>
</gene>
<dbReference type="EMBL" id="LSRX01000121">
    <property type="protein sequence ID" value="OLQ08238.1"/>
    <property type="molecule type" value="Genomic_DNA"/>
</dbReference>
<protein>
    <submittedName>
        <fullName evidence="1">Uncharacterized protein</fullName>
    </submittedName>
</protein>
<comment type="caution">
    <text evidence="1">The sequence shown here is derived from an EMBL/GenBank/DDBJ whole genome shotgun (WGS) entry which is preliminary data.</text>
</comment>
<organism evidence="1 2">
    <name type="scientific">Symbiodinium microadriaticum</name>
    <name type="common">Dinoflagellate</name>
    <name type="synonym">Zooxanthella microadriatica</name>
    <dbReference type="NCBI Taxonomy" id="2951"/>
    <lineage>
        <taxon>Eukaryota</taxon>
        <taxon>Sar</taxon>
        <taxon>Alveolata</taxon>
        <taxon>Dinophyceae</taxon>
        <taxon>Suessiales</taxon>
        <taxon>Symbiodiniaceae</taxon>
        <taxon>Symbiodinium</taxon>
    </lineage>
</organism>
<name>A0A1Q9ELH3_SYMMI</name>
<dbReference type="AlphaFoldDB" id="A0A1Q9ELH3"/>
<dbReference type="OrthoDB" id="407975at2759"/>
<evidence type="ECO:0000313" key="1">
    <source>
        <dbReference type="EMBL" id="OLQ08238.1"/>
    </source>
</evidence>
<sequence>MGSWLDWPTWYLESIVGMLPSKVTPVFKQPMRSCLFFRVTQTPRGYEVLLRRLGGHKRGRRFVVHELEGGTFLCGHFFVDCEQSSPQSIFWRQQKDPNEVSQWVRPEAAEDSLTVCETAKIQKELALNGRFLLRCPFCDSEVQASQAQKRKSLSGFRALARHVEVDFLQRFLQRAARKQADEGPWVLAILADHFEEDPWGASLRNVPGCGYLCSPGIPMAKLEDKFGPVEEGCLCLPGDVCVTFVDSEEENQARLLPGVVDVLVYSSASLPVARRYREWQHLHFRDNERGNGGLGSTSPEAEGWKLMEALATVIESFPLEEM</sequence>
<reference evidence="1 2" key="1">
    <citation type="submission" date="2016-02" db="EMBL/GenBank/DDBJ databases">
        <title>Genome analysis of coral dinoflagellate symbionts highlights evolutionary adaptations to a symbiotic lifestyle.</title>
        <authorList>
            <person name="Aranda M."/>
            <person name="Li Y."/>
            <person name="Liew Y.J."/>
            <person name="Baumgarten S."/>
            <person name="Simakov O."/>
            <person name="Wilson M."/>
            <person name="Piel J."/>
            <person name="Ashoor H."/>
            <person name="Bougouffa S."/>
            <person name="Bajic V.B."/>
            <person name="Ryu T."/>
            <person name="Ravasi T."/>
            <person name="Bayer T."/>
            <person name="Micklem G."/>
            <person name="Kim H."/>
            <person name="Bhak J."/>
            <person name="Lajeunesse T.C."/>
            <person name="Voolstra C.R."/>
        </authorList>
    </citation>
    <scope>NUCLEOTIDE SEQUENCE [LARGE SCALE GENOMIC DNA]</scope>
    <source>
        <strain evidence="1 2">CCMP2467</strain>
    </source>
</reference>
<dbReference type="Proteomes" id="UP000186817">
    <property type="component" value="Unassembled WGS sequence"/>
</dbReference>
<keyword evidence="2" id="KW-1185">Reference proteome</keyword>
<proteinExistence type="predicted"/>
<evidence type="ECO:0000313" key="2">
    <source>
        <dbReference type="Proteomes" id="UP000186817"/>
    </source>
</evidence>
<accession>A0A1Q9ELH3</accession>